<protein>
    <submittedName>
        <fullName evidence="1">Uncharacterized protein</fullName>
    </submittedName>
</protein>
<evidence type="ECO:0000313" key="1">
    <source>
        <dbReference type="EMBL" id="KAJ1348198.1"/>
    </source>
</evidence>
<keyword evidence="2" id="KW-1185">Reference proteome</keyword>
<dbReference type="AlphaFoldDB" id="A0AAD5M1G5"/>
<gene>
    <name evidence="1" type="ORF">KIN20_003446</name>
</gene>
<proteinExistence type="predicted"/>
<dbReference type="EMBL" id="JAHQIW010000449">
    <property type="protein sequence ID" value="KAJ1348198.1"/>
    <property type="molecule type" value="Genomic_DNA"/>
</dbReference>
<dbReference type="Proteomes" id="UP001196413">
    <property type="component" value="Unassembled WGS sequence"/>
</dbReference>
<reference evidence="1" key="1">
    <citation type="submission" date="2021-06" db="EMBL/GenBank/DDBJ databases">
        <title>Parelaphostrongylus tenuis whole genome reference sequence.</title>
        <authorList>
            <person name="Garwood T.J."/>
            <person name="Larsen P.A."/>
            <person name="Fountain-Jones N.M."/>
            <person name="Garbe J.R."/>
            <person name="Macchietto M.G."/>
            <person name="Kania S.A."/>
            <person name="Gerhold R.W."/>
            <person name="Richards J.E."/>
            <person name="Wolf T.M."/>
        </authorList>
    </citation>
    <scope>NUCLEOTIDE SEQUENCE</scope>
    <source>
        <strain evidence="1">MNPRO001-30</strain>
        <tissue evidence="1">Meninges</tissue>
    </source>
</reference>
<name>A0AAD5M1G5_PARTN</name>
<evidence type="ECO:0000313" key="2">
    <source>
        <dbReference type="Proteomes" id="UP001196413"/>
    </source>
</evidence>
<comment type="caution">
    <text evidence="1">The sequence shown here is derived from an EMBL/GenBank/DDBJ whole genome shotgun (WGS) entry which is preliminary data.</text>
</comment>
<sequence length="70" mass="8063">MRLALAAMVELNQQLGWRPREKKRMENVLVYIDLVKSKRQRIQTSERTACITRRDTNVLAPSEVVAIPGN</sequence>
<organism evidence="1 2">
    <name type="scientific">Parelaphostrongylus tenuis</name>
    <name type="common">Meningeal worm</name>
    <dbReference type="NCBI Taxonomy" id="148309"/>
    <lineage>
        <taxon>Eukaryota</taxon>
        <taxon>Metazoa</taxon>
        <taxon>Ecdysozoa</taxon>
        <taxon>Nematoda</taxon>
        <taxon>Chromadorea</taxon>
        <taxon>Rhabditida</taxon>
        <taxon>Rhabditina</taxon>
        <taxon>Rhabditomorpha</taxon>
        <taxon>Strongyloidea</taxon>
        <taxon>Metastrongylidae</taxon>
        <taxon>Parelaphostrongylus</taxon>
    </lineage>
</organism>
<accession>A0AAD5M1G5</accession>